<dbReference type="Proteomes" id="UP000036367">
    <property type="component" value="Unassembled WGS sequence"/>
</dbReference>
<accession>A0A0J1BAE5</accession>
<proteinExistence type="predicted"/>
<keyword evidence="2" id="KW-1185">Reference proteome</keyword>
<evidence type="ECO:0000313" key="2">
    <source>
        <dbReference type="Proteomes" id="UP000036367"/>
    </source>
</evidence>
<protein>
    <submittedName>
        <fullName evidence="1">Uncharacterized protein</fullName>
    </submittedName>
</protein>
<dbReference type="PATRIC" id="fig|595434.4.peg.4525"/>
<reference evidence="1" key="1">
    <citation type="submission" date="2015-05" db="EMBL/GenBank/DDBJ databases">
        <title>Permanent draft genome of Rhodopirellula islandicus K833.</title>
        <authorList>
            <person name="Kizina J."/>
            <person name="Richter M."/>
            <person name="Glockner F.O."/>
            <person name="Harder J."/>
        </authorList>
    </citation>
    <scope>NUCLEOTIDE SEQUENCE [LARGE SCALE GENOMIC DNA]</scope>
    <source>
        <strain evidence="1">K833</strain>
    </source>
</reference>
<dbReference type="AlphaFoldDB" id="A0A0J1BAE5"/>
<evidence type="ECO:0000313" key="1">
    <source>
        <dbReference type="EMBL" id="KLU03451.1"/>
    </source>
</evidence>
<comment type="caution">
    <text evidence="1">The sequence shown here is derived from an EMBL/GenBank/DDBJ whole genome shotgun (WGS) entry which is preliminary data.</text>
</comment>
<dbReference type="EMBL" id="LECT01000038">
    <property type="protein sequence ID" value="KLU03451.1"/>
    <property type="molecule type" value="Genomic_DNA"/>
</dbReference>
<name>A0A0J1BAE5_RHOIS</name>
<sequence>MAPVAPGNSGVCHHSPNAKRLPPTCMELFQIAQPQPESGPATKAASRA</sequence>
<organism evidence="1 2">
    <name type="scientific">Rhodopirellula islandica</name>
    <dbReference type="NCBI Taxonomy" id="595434"/>
    <lineage>
        <taxon>Bacteria</taxon>
        <taxon>Pseudomonadati</taxon>
        <taxon>Planctomycetota</taxon>
        <taxon>Planctomycetia</taxon>
        <taxon>Pirellulales</taxon>
        <taxon>Pirellulaceae</taxon>
        <taxon>Rhodopirellula</taxon>
    </lineage>
</organism>
<gene>
    <name evidence="1" type="ORF">RISK_004763</name>
</gene>